<evidence type="ECO:0000256" key="3">
    <source>
        <dbReference type="ARBA" id="ARBA00013531"/>
    </source>
</evidence>
<feature type="binding site" description="axial binding residue" evidence="18">
    <location>
        <position position="183"/>
    </location>
    <ligand>
        <name>heme b</name>
        <dbReference type="ChEBI" id="CHEBI:60344"/>
        <label>b562</label>
    </ligand>
    <ligandPart>
        <name>Fe</name>
        <dbReference type="ChEBI" id="CHEBI:18248"/>
    </ligandPart>
</feature>
<evidence type="ECO:0000256" key="9">
    <source>
        <dbReference type="ARBA" id="ARBA00022792"/>
    </source>
</evidence>
<dbReference type="PROSITE" id="PS51003">
    <property type="entry name" value="CYTB_CTER"/>
    <property type="match status" value="1"/>
</dbReference>
<evidence type="ECO:0000256" key="11">
    <source>
        <dbReference type="ARBA" id="ARBA00022989"/>
    </source>
</evidence>
<dbReference type="GO" id="GO:0045275">
    <property type="term" value="C:respiratory chain complex III"/>
    <property type="evidence" value="ECO:0007669"/>
    <property type="project" value="InterPro"/>
</dbReference>
<dbReference type="Pfam" id="PF00032">
    <property type="entry name" value="Cytochrom_B_C"/>
    <property type="match status" value="1"/>
</dbReference>
<dbReference type="InterPro" id="IPR048260">
    <property type="entry name" value="Cytochrome_b_C_euk/bac"/>
</dbReference>
<evidence type="ECO:0000256" key="6">
    <source>
        <dbReference type="ARBA" id="ARBA00022660"/>
    </source>
</evidence>
<dbReference type="InterPro" id="IPR005798">
    <property type="entry name" value="Cyt_b/b6_C"/>
</dbReference>
<evidence type="ECO:0000256" key="12">
    <source>
        <dbReference type="ARBA" id="ARBA00023004"/>
    </source>
</evidence>
<dbReference type="EMBL" id="MN356279">
    <property type="protein sequence ID" value="QOD96418.1"/>
    <property type="molecule type" value="Genomic_DNA"/>
</dbReference>
<keyword evidence="13" id="KW-0830">Ubiquinone</keyword>
<feature type="transmembrane region" description="Helical" evidence="19">
    <location>
        <begin position="179"/>
        <end position="201"/>
    </location>
</feature>
<dbReference type="CDD" id="cd00290">
    <property type="entry name" value="cytochrome_b_C"/>
    <property type="match status" value="1"/>
</dbReference>
<keyword evidence="14 19" id="KW-0496">Mitochondrion</keyword>
<dbReference type="GO" id="GO:0046872">
    <property type="term" value="F:metal ion binding"/>
    <property type="evidence" value="ECO:0007669"/>
    <property type="project" value="UniProtKB-UniRule"/>
</dbReference>
<dbReference type="PANTHER" id="PTHR19271:SF16">
    <property type="entry name" value="CYTOCHROME B"/>
    <property type="match status" value="1"/>
</dbReference>
<evidence type="ECO:0000256" key="15">
    <source>
        <dbReference type="ARBA" id="ARBA00023136"/>
    </source>
</evidence>
<evidence type="ECO:0000256" key="1">
    <source>
        <dbReference type="ARBA" id="ARBA00002566"/>
    </source>
</evidence>
<evidence type="ECO:0000256" key="16">
    <source>
        <dbReference type="ARBA" id="ARBA00061233"/>
    </source>
</evidence>
<comment type="similarity">
    <text evidence="16 19">Belongs to the cytochrome b family.</text>
</comment>
<sequence>MALNLRKNHPLLKIINDSLIDLPTPSNISIWWNFGSLLGICLVTQIITGLLLAMHYTADTSLAFASVAHICRDVQFGWLIRNLHANGASLFFICIYFHIGRGIYYGSYLNKETWNIGVILLLTLMATAFVGYVLPWGQMSFWGATVITNLFSAIPYIGQTLVEWAWGGFSVDNPTLTRFFALHFLLPFLIAGLTLVHLTLLHETGSNNPLGIPSDCDKIPFHPYYSTKDVLGFLLTLIFLATLALFAPNLLGDPENFTPANPLATPPHIKPEWYFLFAYAILRSIPNKLGGVLALAASVLVLFLMPLLHTSKLRSMTFRPLSQILFWTLVANLLVLTWVGSQPVEHPFIIIGQLASFTYFTIILVLFPLASILENKMLKI</sequence>
<keyword evidence="7 19" id="KW-0812">Transmembrane</keyword>
<feature type="transmembrane region" description="Helical" evidence="19">
    <location>
        <begin position="114"/>
        <end position="134"/>
    </location>
</feature>
<evidence type="ECO:0000313" key="22">
    <source>
        <dbReference type="EMBL" id="QOD96418.1"/>
    </source>
</evidence>
<keyword evidence="11 19" id="KW-1133">Transmembrane helix</keyword>
<feature type="binding site" description="axial binding residue" evidence="18">
    <location>
        <position position="197"/>
    </location>
    <ligand>
        <name>heme b</name>
        <dbReference type="ChEBI" id="CHEBI:60344"/>
        <label>b566</label>
    </ligand>
    <ligandPart>
        <name>Fe</name>
        <dbReference type="ChEBI" id="CHEBI:18248"/>
    </ligandPart>
</feature>
<name>A0A7L8D862_9CORV</name>
<evidence type="ECO:0000256" key="5">
    <source>
        <dbReference type="ARBA" id="ARBA00022617"/>
    </source>
</evidence>
<keyword evidence="6 19" id="KW-0679">Respiratory chain</keyword>
<dbReference type="GO" id="GO:0006122">
    <property type="term" value="P:mitochondrial electron transport, ubiquinol to cytochrome c"/>
    <property type="evidence" value="ECO:0007669"/>
    <property type="project" value="TreeGrafter"/>
</dbReference>
<dbReference type="CDD" id="cd00284">
    <property type="entry name" value="Cytochrome_b_N"/>
    <property type="match status" value="1"/>
</dbReference>
<evidence type="ECO:0000256" key="7">
    <source>
        <dbReference type="ARBA" id="ARBA00022692"/>
    </source>
</evidence>
<feature type="domain" description="Cytochrome b/b6 N-terminal region profile" evidence="20">
    <location>
        <begin position="1"/>
        <end position="210"/>
    </location>
</feature>
<evidence type="ECO:0000256" key="8">
    <source>
        <dbReference type="ARBA" id="ARBA00022723"/>
    </source>
</evidence>
<dbReference type="GO" id="GO:0005743">
    <property type="term" value="C:mitochondrial inner membrane"/>
    <property type="evidence" value="ECO:0007669"/>
    <property type="project" value="UniProtKB-SubCell"/>
</dbReference>
<dbReference type="InterPro" id="IPR027387">
    <property type="entry name" value="Cytb/b6-like_sf"/>
</dbReference>
<dbReference type="PIRSF" id="PIRSF038885">
    <property type="entry name" value="COB"/>
    <property type="match status" value="1"/>
</dbReference>
<evidence type="ECO:0000256" key="18">
    <source>
        <dbReference type="PIRSR" id="PIRSR038885-2"/>
    </source>
</evidence>
<evidence type="ECO:0000256" key="10">
    <source>
        <dbReference type="ARBA" id="ARBA00022982"/>
    </source>
</evidence>
<protein>
    <recommendedName>
        <fullName evidence="3 19">Cytochrome b</fullName>
    </recommendedName>
</protein>
<feature type="binding site" description="axial binding residue" evidence="18">
    <location>
        <position position="84"/>
    </location>
    <ligand>
        <name>heme b</name>
        <dbReference type="ChEBI" id="CHEBI:60344"/>
        <label>b562</label>
    </ligand>
    <ligandPart>
        <name>Fe</name>
        <dbReference type="ChEBI" id="CHEBI:18248"/>
    </ligandPart>
</feature>
<gene>
    <name evidence="22" type="primary">CYTB</name>
</gene>
<feature type="transmembrane region" description="Helical" evidence="19">
    <location>
        <begin position="141"/>
        <end position="159"/>
    </location>
</feature>
<evidence type="ECO:0000256" key="2">
    <source>
        <dbReference type="ARBA" id="ARBA00004448"/>
    </source>
</evidence>
<dbReference type="InterPro" id="IPR005797">
    <property type="entry name" value="Cyt_b/b6_N"/>
</dbReference>
<dbReference type="PROSITE" id="PS51002">
    <property type="entry name" value="CYTB_NTER"/>
    <property type="match status" value="1"/>
</dbReference>
<feature type="domain" description="Cytochrome b/b6 C-terminal region profile" evidence="21">
    <location>
        <begin position="211"/>
        <end position="380"/>
    </location>
</feature>
<keyword evidence="10 19" id="KW-0249">Electron transport</keyword>
<evidence type="ECO:0000256" key="17">
    <source>
        <dbReference type="PIRSR" id="PIRSR038885-1"/>
    </source>
</evidence>
<evidence type="ECO:0000256" key="4">
    <source>
        <dbReference type="ARBA" id="ARBA00022448"/>
    </source>
</evidence>
<feature type="binding site" description="axial binding residue" evidence="18">
    <location>
        <position position="98"/>
    </location>
    <ligand>
        <name>heme b</name>
        <dbReference type="ChEBI" id="CHEBI:60344"/>
        <label>b566</label>
    </ligand>
    <ligandPart>
        <name>Fe</name>
        <dbReference type="ChEBI" id="CHEBI:18248"/>
    </ligandPart>
</feature>
<dbReference type="CTD" id="4519"/>
<keyword evidence="9" id="KW-0999">Mitochondrion inner membrane</keyword>
<dbReference type="RefSeq" id="YP_010000532.1">
    <property type="nucleotide sequence ID" value="NC_053070.1"/>
</dbReference>
<evidence type="ECO:0000259" key="20">
    <source>
        <dbReference type="PROSITE" id="PS51002"/>
    </source>
</evidence>
<dbReference type="GeneID" id="63024385"/>
<keyword evidence="12 18" id="KW-0408">Iron</keyword>
<organism evidence="22">
    <name type="scientific">Erythrocercus mccallii</name>
    <dbReference type="NCBI Taxonomy" id="107208"/>
    <lineage>
        <taxon>Eukaryota</taxon>
        <taxon>Metazoa</taxon>
        <taxon>Chordata</taxon>
        <taxon>Craniata</taxon>
        <taxon>Vertebrata</taxon>
        <taxon>Euteleostomi</taxon>
        <taxon>Archelosauria</taxon>
        <taxon>Archosauria</taxon>
        <taxon>Dinosauria</taxon>
        <taxon>Saurischia</taxon>
        <taxon>Theropoda</taxon>
        <taxon>Coelurosauria</taxon>
        <taxon>Aves</taxon>
        <taxon>Neognathae</taxon>
        <taxon>Neoaves</taxon>
        <taxon>Telluraves</taxon>
        <taxon>Australaves</taxon>
        <taxon>Passeriformes</taxon>
        <taxon>Corvoidea</taxon>
        <taxon>Dicruridae</taxon>
        <taxon>Erythrocercus</taxon>
    </lineage>
</organism>
<feature type="transmembrane region" description="Helical" evidence="19">
    <location>
        <begin position="30"/>
        <end position="53"/>
    </location>
</feature>
<feature type="transmembrane region" description="Helical" evidence="19">
    <location>
        <begin position="320"/>
        <end position="341"/>
    </location>
</feature>
<evidence type="ECO:0000256" key="19">
    <source>
        <dbReference type="RuleBase" id="RU362117"/>
    </source>
</evidence>
<dbReference type="GO" id="GO:0008121">
    <property type="term" value="F:quinol-cytochrome-c reductase activity"/>
    <property type="evidence" value="ECO:0007669"/>
    <property type="project" value="InterPro"/>
</dbReference>
<evidence type="ECO:0000256" key="14">
    <source>
        <dbReference type="ARBA" id="ARBA00023128"/>
    </source>
</evidence>
<comment type="cofactor">
    <cofactor evidence="18">
        <name>heme</name>
        <dbReference type="ChEBI" id="CHEBI:30413"/>
    </cofactor>
    <text evidence="18">Binds 2 heme groups non-covalently.</text>
</comment>
<accession>A0A7L8D862</accession>
<evidence type="ECO:0000259" key="21">
    <source>
        <dbReference type="PROSITE" id="PS51003"/>
    </source>
</evidence>
<dbReference type="InterPro" id="IPR048259">
    <property type="entry name" value="Cytochrome_b_N_euk/bac"/>
</dbReference>
<dbReference type="Gene3D" id="1.20.810.10">
    <property type="entry name" value="Cytochrome Bc1 Complex, Chain C"/>
    <property type="match status" value="1"/>
</dbReference>
<feature type="transmembrane region" description="Helical" evidence="19">
    <location>
        <begin position="289"/>
        <end position="308"/>
    </location>
</feature>
<keyword evidence="5 18" id="KW-0349">Heme</keyword>
<comment type="subcellular location">
    <subcellularLocation>
        <location evidence="2">Mitochondrion inner membrane</location>
        <topology evidence="2">Multi-pass membrane protein</topology>
    </subcellularLocation>
</comment>
<dbReference type="InterPro" id="IPR016174">
    <property type="entry name" value="Di-haem_cyt_TM"/>
</dbReference>
<dbReference type="PANTHER" id="PTHR19271">
    <property type="entry name" value="CYTOCHROME B"/>
    <property type="match status" value="1"/>
</dbReference>
<feature type="transmembrane region" description="Helical" evidence="19">
    <location>
        <begin position="88"/>
        <end position="108"/>
    </location>
</feature>
<evidence type="ECO:0000256" key="13">
    <source>
        <dbReference type="ARBA" id="ARBA00023075"/>
    </source>
</evidence>
<comment type="cofactor">
    <cofactor evidence="19">
        <name>heme b</name>
        <dbReference type="ChEBI" id="CHEBI:60344"/>
    </cofactor>
    <text evidence="19">Binds 2 heme groups non-covalently.</text>
</comment>
<reference evidence="22" key="1">
    <citation type="submission" date="2019-08" db="EMBL/GenBank/DDBJ databases">
        <title>Densely sampling genomes across the diversity of birds increases power of comparative genomics analyses.</title>
        <authorList>
            <consortium name="B10K project Consortium"/>
            <person name="Feng S."/>
            <person name="Stiller J."/>
            <person name="Andreu-Sanchez S."/>
            <person name="Margaryan A."/>
            <person name="Chen W."/>
            <person name="Paten B."/>
            <person name="Zhang G."/>
        </authorList>
    </citation>
    <scope>NUCLEOTIDE SEQUENCE</scope>
</reference>
<geneLocation type="mitochondrion" evidence="22"/>
<feature type="transmembrane region" description="Helical" evidence="19">
    <location>
        <begin position="230"/>
        <end position="251"/>
    </location>
</feature>
<dbReference type="GO" id="GO:0016491">
    <property type="term" value="F:oxidoreductase activity"/>
    <property type="evidence" value="ECO:0007669"/>
    <property type="project" value="UniProtKB-UniRule"/>
</dbReference>
<dbReference type="Pfam" id="PF00033">
    <property type="entry name" value="Cytochrome_B"/>
    <property type="match status" value="1"/>
</dbReference>
<keyword evidence="15 19" id="KW-0472">Membrane</keyword>
<dbReference type="InterPro" id="IPR036150">
    <property type="entry name" value="Cyt_b/b6_C_sf"/>
</dbReference>
<keyword evidence="4 19" id="KW-0813">Transport</keyword>
<feature type="binding site" evidence="17">
    <location>
        <position position="202"/>
    </location>
    <ligand>
        <name>a ubiquinone</name>
        <dbReference type="ChEBI" id="CHEBI:16389"/>
    </ligand>
</feature>
<keyword evidence="8 18" id="KW-0479">Metal-binding</keyword>
<comment type="function">
    <text evidence="1 19">Component of the ubiquinol-cytochrome c reductase complex (complex III or cytochrome b-c1 complex) that is part of the mitochondrial respiratory chain. The b-c1 complex mediates electron transfer from ubiquinol to cytochrome c. Contributes to the generation of a proton gradient across the mitochondrial membrane that is then used for ATP synthesis.</text>
</comment>
<dbReference type="SUPFAM" id="SSF81648">
    <property type="entry name" value="a domain/subunit of cytochrome bc1 complex (Ubiquinol-cytochrome c reductase)"/>
    <property type="match status" value="1"/>
</dbReference>
<proteinExistence type="inferred from homology"/>
<feature type="transmembrane region" description="Helical" evidence="19">
    <location>
        <begin position="347"/>
        <end position="373"/>
    </location>
</feature>
<dbReference type="InterPro" id="IPR030689">
    <property type="entry name" value="Cytochrome_b"/>
</dbReference>
<dbReference type="FunFam" id="1.20.810.10:FF:000002">
    <property type="entry name" value="Cytochrome b"/>
    <property type="match status" value="1"/>
</dbReference>
<dbReference type="AlphaFoldDB" id="A0A7L8D862"/>
<dbReference type="SUPFAM" id="SSF81342">
    <property type="entry name" value="Transmembrane di-heme cytochromes"/>
    <property type="match status" value="1"/>
</dbReference>